<evidence type="ECO:0000313" key="8">
    <source>
        <dbReference type="Proteomes" id="UP001285263"/>
    </source>
</evidence>
<dbReference type="PANTHER" id="PTHR43342:SF1">
    <property type="entry name" value="BIFURCATING [FEFE] HYDROGENASE GAMMA SUBUNIT"/>
    <property type="match status" value="1"/>
</dbReference>
<evidence type="ECO:0000256" key="6">
    <source>
        <dbReference type="ARBA" id="ARBA00034078"/>
    </source>
</evidence>
<dbReference type="Gene3D" id="3.40.30.10">
    <property type="entry name" value="Glutaredoxin"/>
    <property type="match status" value="1"/>
</dbReference>
<gene>
    <name evidence="7" type="ORF">SNE35_03130</name>
</gene>
<proteinExistence type="inferred from homology"/>
<dbReference type="PANTHER" id="PTHR43342">
    <property type="entry name" value="NADH-QUINONE OXIDOREDUCTASE, E SUBUNIT"/>
    <property type="match status" value="1"/>
</dbReference>
<dbReference type="Proteomes" id="UP001285263">
    <property type="component" value="Unassembled WGS sequence"/>
</dbReference>
<dbReference type="SUPFAM" id="SSF52833">
    <property type="entry name" value="Thioredoxin-like"/>
    <property type="match status" value="1"/>
</dbReference>
<comment type="caution">
    <text evidence="7">The sequence shown here is derived from an EMBL/GenBank/DDBJ whole genome shotgun (WGS) entry which is preliminary data.</text>
</comment>
<dbReference type="NCBIfam" id="NF004638">
    <property type="entry name" value="PRK05988.1"/>
    <property type="match status" value="1"/>
</dbReference>
<keyword evidence="2" id="KW-0001">2Fe-2S</keyword>
<dbReference type="Gene3D" id="1.10.10.1590">
    <property type="entry name" value="NADH-quinone oxidoreductase subunit E"/>
    <property type="match status" value="1"/>
</dbReference>
<dbReference type="Pfam" id="PF01257">
    <property type="entry name" value="2Fe-2S_thioredx"/>
    <property type="match status" value="1"/>
</dbReference>
<organism evidence="7 8">
    <name type="scientific">Roseateles agri</name>
    <dbReference type="NCBI Taxonomy" id="3098619"/>
    <lineage>
        <taxon>Bacteria</taxon>
        <taxon>Pseudomonadati</taxon>
        <taxon>Pseudomonadota</taxon>
        <taxon>Betaproteobacteria</taxon>
        <taxon>Burkholderiales</taxon>
        <taxon>Sphaerotilaceae</taxon>
        <taxon>Roseateles</taxon>
    </lineage>
</organism>
<dbReference type="InterPro" id="IPR036249">
    <property type="entry name" value="Thioredoxin-like_sf"/>
</dbReference>
<evidence type="ECO:0000256" key="1">
    <source>
        <dbReference type="ARBA" id="ARBA00010643"/>
    </source>
</evidence>
<comment type="similarity">
    <text evidence="1">Belongs to the complex I 24 kDa subunit family.</text>
</comment>
<keyword evidence="8" id="KW-1185">Reference proteome</keyword>
<comment type="cofactor">
    <cofactor evidence="6">
        <name>[2Fe-2S] cluster</name>
        <dbReference type="ChEBI" id="CHEBI:190135"/>
    </cofactor>
</comment>
<evidence type="ECO:0000313" key="7">
    <source>
        <dbReference type="EMBL" id="MDY0743477.1"/>
    </source>
</evidence>
<dbReference type="EMBL" id="JAXCLA010000001">
    <property type="protein sequence ID" value="MDY0743477.1"/>
    <property type="molecule type" value="Genomic_DNA"/>
</dbReference>
<protein>
    <submittedName>
        <fullName evidence="7">Formate dehydrogenase subunit gamma</fullName>
    </submittedName>
</protein>
<evidence type="ECO:0000256" key="2">
    <source>
        <dbReference type="ARBA" id="ARBA00022714"/>
    </source>
</evidence>
<evidence type="ECO:0000256" key="4">
    <source>
        <dbReference type="ARBA" id="ARBA00023004"/>
    </source>
</evidence>
<dbReference type="RefSeq" id="WP_320421369.1">
    <property type="nucleotide sequence ID" value="NZ_JAXCLA010000001.1"/>
</dbReference>
<keyword evidence="4" id="KW-0408">Iron</keyword>
<keyword evidence="5" id="KW-0411">Iron-sulfur</keyword>
<dbReference type="InterPro" id="IPR041921">
    <property type="entry name" value="NuoE_N"/>
</dbReference>
<keyword evidence="3" id="KW-0479">Metal-binding</keyword>
<evidence type="ECO:0000256" key="5">
    <source>
        <dbReference type="ARBA" id="ARBA00023014"/>
    </source>
</evidence>
<dbReference type="InterPro" id="IPR002023">
    <property type="entry name" value="NuoE-like"/>
</dbReference>
<name>A0ABU5DB31_9BURK</name>
<reference evidence="7 8" key="1">
    <citation type="submission" date="2023-11" db="EMBL/GenBank/DDBJ databases">
        <title>Paucibacter sp. nov., isolated from fresh soil in Korea.</title>
        <authorList>
            <person name="Le N.T.T."/>
        </authorList>
    </citation>
    <scope>NUCLEOTIDE SEQUENCE [LARGE SCALE GENOMIC DNA]</scope>
    <source>
        <strain evidence="7 8">R3-3</strain>
    </source>
</reference>
<accession>A0ABU5DB31</accession>
<dbReference type="CDD" id="cd03081">
    <property type="entry name" value="TRX_Fd_NuoE_FDH_gamma"/>
    <property type="match status" value="1"/>
</dbReference>
<sequence length="157" mass="16692">MNAADPEATVSEVLAERAGMPGALLPILHDIQDRLGHVPGGSVPVIAQALNLSRAEVHGVVTYYHHFRTHPAARQVLQICRAESCKAMGADALMAHAEKTLGCGQHQNSKDGEFTLEPAFCLGLCSSSPALMLGDELHARVTIEDFDALIEEARSGA</sequence>
<dbReference type="PIRSF" id="PIRSF000216">
    <property type="entry name" value="NADH_DH_24kDa"/>
    <property type="match status" value="1"/>
</dbReference>
<evidence type="ECO:0000256" key="3">
    <source>
        <dbReference type="ARBA" id="ARBA00022723"/>
    </source>
</evidence>
<dbReference type="InterPro" id="IPR028431">
    <property type="entry name" value="NADP_DH_HndA-like"/>
</dbReference>